<keyword evidence="4 10" id="KW-1003">Cell membrane</keyword>
<organism evidence="14 15">
    <name type="scientific">Bacillus suaedaesalsae</name>
    <dbReference type="NCBI Taxonomy" id="2810349"/>
    <lineage>
        <taxon>Bacteria</taxon>
        <taxon>Bacillati</taxon>
        <taxon>Bacillota</taxon>
        <taxon>Bacilli</taxon>
        <taxon>Bacillales</taxon>
        <taxon>Bacillaceae</taxon>
        <taxon>Bacillus</taxon>
    </lineage>
</organism>
<dbReference type="Pfam" id="PF02687">
    <property type="entry name" value="FtsX"/>
    <property type="match status" value="1"/>
</dbReference>
<sequence length="297" mass="33444">MNPRTLVRHMREGVKNIFRNGWMTFASVSAVTVTLLLVGSFLAIMMNLNQFSKTIESDVEISVHIDVSANEDDIKLLQQRIERLPEVKKVTFSSKDAQLDKLIESMGEEGQAYELFEQDNPLNDVYIVKTEEPTQVMKVAKQIETFDHTEKVLYGKGTVEKLFKGFEIARNIGVAIIVGLLFTAMFLISNTIKITIIARRREIEIMKLVGATNGFIRWPFFIEGLLLGVIGSIIPIIITVWSYSYIFTTANPKLEGTFFTLLPVSPFIFQLSGLLIALGAFIGVWGSLVSIRKFLKV</sequence>
<gene>
    <name evidence="14" type="ORF">JR050_01235</name>
</gene>
<comment type="function">
    <text evidence="10">Part of the ABC transporter FtsEX involved in asymmetric cellular division facilitating the initiation of sporulation.</text>
</comment>
<dbReference type="Gene3D" id="3.30.70.3040">
    <property type="match status" value="1"/>
</dbReference>
<evidence type="ECO:0000256" key="9">
    <source>
        <dbReference type="ARBA" id="ARBA00023306"/>
    </source>
</evidence>
<keyword evidence="7 11" id="KW-1133">Transmembrane helix</keyword>
<dbReference type="InterPro" id="IPR040690">
    <property type="entry name" value="FtsX_ECD"/>
</dbReference>
<comment type="caution">
    <text evidence="14">The sequence shown here is derived from an EMBL/GenBank/DDBJ whole genome shotgun (WGS) entry which is preliminary data.</text>
</comment>
<evidence type="ECO:0000313" key="14">
    <source>
        <dbReference type="EMBL" id="MBM6616306.1"/>
    </source>
</evidence>
<dbReference type="PANTHER" id="PTHR47755:SF1">
    <property type="entry name" value="CELL DIVISION PROTEIN FTSX"/>
    <property type="match status" value="1"/>
</dbReference>
<evidence type="ECO:0000256" key="7">
    <source>
        <dbReference type="ARBA" id="ARBA00022989"/>
    </source>
</evidence>
<feature type="domain" description="ABC3 transporter permease C-terminal" evidence="12">
    <location>
        <begin position="175"/>
        <end position="293"/>
    </location>
</feature>
<dbReference type="PIRSF" id="PIRSF003097">
    <property type="entry name" value="FtsX"/>
    <property type="match status" value="1"/>
</dbReference>
<comment type="similarity">
    <text evidence="2 10">Belongs to the ABC-4 integral membrane protein family. FtsX subfamily.</text>
</comment>
<evidence type="ECO:0000313" key="15">
    <source>
        <dbReference type="Proteomes" id="UP001518925"/>
    </source>
</evidence>
<evidence type="ECO:0000256" key="10">
    <source>
        <dbReference type="PIRNR" id="PIRNR003097"/>
    </source>
</evidence>
<keyword evidence="6 11" id="KW-0812">Transmembrane</keyword>
<evidence type="ECO:0000259" key="13">
    <source>
        <dbReference type="Pfam" id="PF18075"/>
    </source>
</evidence>
<protein>
    <recommendedName>
        <fullName evidence="3 10">Cell division protein FtsX</fullName>
    </recommendedName>
</protein>
<evidence type="ECO:0000256" key="8">
    <source>
        <dbReference type="ARBA" id="ARBA00023136"/>
    </source>
</evidence>
<proteinExistence type="inferred from homology"/>
<evidence type="ECO:0000256" key="1">
    <source>
        <dbReference type="ARBA" id="ARBA00004651"/>
    </source>
</evidence>
<dbReference type="NCBIfam" id="NF038347">
    <property type="entry name" value="FtsX_Gpos"/>
    <property type="match status" value="1"/>
</dbReference>
<feature type="transmembrane region" description="Helical" evidence="11">
    <location>
        <begin position="267"/>
        <end position="291"/>
    </location>
</feature>
<dbReference type="RefSeq" id="WP_204201700.1">
    <property type="nucleotide sequence ID" value="NZ_JAFELM010000009.1"/>
</dbReference>
<evidence type="ECO:0000256" key="11">
    <source>
        <dbReference type="SAM" id="Phobius"/>
    </source>
</evidence>
<feature type="transmembrane region" description="Helical" evidence="11">
    <location>
        <begin position="225"/>
        <end position="247"/>
    </location>
</feature>
<dbReference type="Pfam" id="PF18075">
    <property type="entry name" value="FtsX_ECD"/>
    <property type="match status" value="1"/>
</dbReference>
<evidence type="ECO:0000256" key="2">
    <source>
        <dbReference type="ARBA" id="ARBA00007379"/>
    </source>
</evidence>
<evidence type="ECO:0000259" key="12">
    <source>
        <dbReference type="Pfam" id="PF02687"/>
    </source>
</evidence>
<dbReference type="InterPro" id="IPR058204">
    <property type="entry name" value="FtsX_firmicutes-type"/>
</dbReference>
<dbReference type="EMBL" id="JAFELM010000009">
    <property type="protein sequence ID" value="MBM6616306.1"/>
    <property type="molecule type" value="Genomic_DNA"/>
</dbReference>
<feature type="domain" description="FtsX extracellular" evidence="13">
    <location>
        <begin position="59"/>
        <end position="152"/>
    </location>
</feature>
<dbReference type="InterPro" id="IPR003838">
    <property type="entry name" value="ABC3_permease_C"/>
</dbReference>
<keyword evidence="8 10" id="KW-0472">Membrane</keyword>
<feature type="transmembrane region" description="Helical" evidence="11">
    <location>
        <begin position="21"/>
        <end position="44"/>
    </location>
</feature>
<dbReference type="Proteomes" id="UP001518925">
    <property type="component" value="Unassembled WGS sequence"/>
</dbReference>
<dbReference type="PANTHER" id="PTHR47755">
    <property type="entry name" value="CELL DIVISION PROTEIN FTSX"/>
    <property type="match status" value="1"/>
</dbReference>
<comment type="subcellular location">
    <subcellularLocation>
        <location evidence="1">Cell membrane</location>
        <topology evidence="1">Multi-pass membrane protein</topology>
    </subcellularLocation>
</comment>
<evidence type="ECO:0000256" key="5">
    <source>
        <dbReference type="ARBA" id="ARBA00022618"/>
    </source>
</evidence>
<accession>A0ABS2DCX2</accession>
<feature type="transmembrane region" description="Helical" evidence="11">
    <location>
        <begin position="172"/>
        <end position="192"/>
    </location>
</feature>
<evidence type="ECO:0000256" key="4">
    <source>
        <dbReference type="ARBA" id="ARBA00022475"/>
    </source>
</evidence>
<evidence type="ECO:0000256" key="3">
    <source>
        <dbReference type="ARBA" id="ARBA00021907"/>
    </source>
</evidence>
<dbReference type="InterPro" id="IPR004513">
    <property type="entry name" value="FtsX"/>
</dbReference>
<keyword evidence="9 10" id="KW-0131">Cell cycle</keyword>
<keyword evidence="15" id="KW-1185">Reference proteome</keyword>
<name>A0ABS2DCX2_9BACI</name>
<reference evidence="14 15" key="1">
    <citation type="submission" date="2021-02" db="EMBL/GenBank/DDBJ databases">
        <title>Bacillus sp. RD4P76, an endophyte from a halophyte.</title>
        <authorList>
            <person name="Sun J.-Q."/>
        </authorList>
    </citation>
    <scope>NUCLEOTIDE SEQUENCE [LARGE SCALE GENOMIC DNA]</scope>
    <source>
        <strain evidence="14 15">RD4P76</strain>
    </source>
</reference>
<evidence type="ECO:0000256" key="6">
    <source>
        <dbReference type="ARBA" id="ARBA00022692"/>
    </source>
</evidence>
<keyword evidence="5 10" id="KW-0132">Cell division</keyword>